<evidence type="ECO:0000313" key="2">
    <source>
        <dbReference type="Proteomes" id="UP000054166"/>
    </source>
</evidence>
<reference evidence="1 2" key="1">
    <citation type="submission" date="2014-04" db="EMBL/GenBank/DDBJ databases">
        <authorList>
            <consortium name="DOE Joint Genome Institute"/>
            <person name="Kuo A."/>
            <person name="Tarkka M."/>
            <person name="Buscot F."/>
            <person name="Kohler A."/>
            <person name="Nagy L.G."/>
            <person name="Floudas D."/>
            <person name="Copeland A."/>
            <person name="Barry K.W."/>
            <person name="Cichocki N."/>
            <person name="Veneault-Fourrey C."/>
            <person name="LaButti K."/>
            <person name="Lindquist E.A."/>
            <person name="Lipzen A."/>
            <person name="Lundell T."/>
            <person name="Morin E."/>
            <person name="Murat C."/>
            <person name="Sun H."/>
            <person name="Tunlid A."/>
            <person name="Henrissat B."/>
            <person name="Grigoriev I.V."/>
            <person name="Hibbett D.S."/>
            <person name="Martin F."/>
            <person name="Nordberg H.P."/>
            <person name="Cantor M.N."/>
            <person name="Hua S.X."/>
        </authorList>
    </citation>
    <scope>NUCLEOTIDE SEQUENCE [LARGE SCALE GENOMIC DNA]</scope>
    <source>
        <strain evidence="1 2">F 1598</strain>
    </source>
</reference>
<sequence>MGRPAWANEDQWLWLSNQAAQYREIKGNKKETAKFWPVYLDGWKDQWPTPALTDVIKETVIAMSGAATEPDNAAMADCWDLRVELSGKRLGG</sequence>
<dbReference type="InParanoid" id="A0A0C3EVM2"/>
<protein>
    <submittedName>
        <fullName evidence="1">Uncharacterized protein</fullName>
    </submittedName>
</protein>
<reference evidence="2" key="2">
    <citation type="submission" date="2015-01" db="EMBL/GenBank/DDBJ databases">
        <title>Evolutionary Origins and Diversification of the Mycorrhizal Mutualists.</title>
        <authorList>
            <consortium name="DOE Joint Genome Institute"/>
            <consortium name="Mycorrhizal Genomics Consortium"/>
            <person name="Kohler A."/>
            <person name="Kuo A."/>
            <person name="Nagy L.G."/>
            <person name="Floudas D."/>
            <person name="Copeland A."/>
            <person name="Barry K.W."/>
            <person name="Cichocki N."/>
            <person name="Veneault-Fourrey C."/>
            <person name="LaButti K."/>
            <person name="Lindquist E.A."/>
            <person name="Lipzen A."/>
            <person name="Lundell T."/>
            <person name="Morin E."/>
            <person name="Murat C."/>
            <person name="Riley R."/>
            <person name="Ohm R."/>
            <person name="Sun H."/>
            <person name="Tunlid A."/>
            <person name="Henrissat B."/>
            <person name="Grigoriev I.V."/>
            <person name="Hibbett D.S."/>
            <person name="Martin F."/>
        </authorList>
    </citation>
    <scope>NUCLEOTIDE SEQUENCE [LARGE SCALE GENOMIC DNA]</scope>
    <source>
        <strain evidence="2">F 1598</strain>
    </source>
</reference>
<organism evidence="1 2">
    <name type="scientific">Piloderma croceum (strain F 1598)</name>
    <dbReference type="NCBI Taxonomy" id="765440"/>
    <lineage>
        <taxon>Eukaryota</taxon>
        <taxon>Fungi</taxon>
        <taxon>Dikarya</taxon>
        <taxon>Basidiomycota</taxon>
        <taxon>Agaricomycotina</taxon>
        <taxon>Agaricomycetes</taxon>
        <taxon>Agaricomycetidae</taxon>
        <taxon>Atheliales</taxon>
        <taxon>Atheliaceae</taxon>
        <taxon>Piloderma</taxon>
    </lineage>
</organism>
<name>A0A0C3EVM2_PILCF</name>
<evidence type="ECO:0000313" key="1">
    <source>
        <dbReference type="EMBL" id="KIM71876.1"/>
    </source>
</evidence>
<keyword evidence="2" id="KW-1185">Reference proteome</keyword>
<dbReference type="AlphaFoldDB" id="A0A0C3EVM2"/>
<dbReference type="Proteomes" id="UP000054166">
    <property type="component" value="Unassembled WGS sequence"/>
</dbReference>
<dbReference type="HOGENOM" id="CLU_2414114_0_0_1"/>
<gene>
    <name evidence="1" type="ORF">PILCRDRAFT_16644</name>
</gene>
<dbReference type="EMBL" id="KN833195">
    <property type="protein sequence ID" value="KIM71876.1"/>
    <property type="molecule type" value="Genomic_DNA"/>
</dbReference>
<accession>A0A0C3EVM2</accession>
<proteinExistence type="predicted"/>